<evidence type="ECO:0000313" key="3">
    <source>
        <dbReference type="EMBL" id="MCX3266637.1"/>
    </source>
</evidence>
<sequence length="186" mass="20493">MKLGYRLLILVITLAALGCNNANDDKQKELELKEKELALKEKDLELKIAESNQKKIPLKDAVKLAEAQFAKYLPTMLNAHNAYLDSQDTFTGDFTGDGLEDIAIYFSLAPNEGGNTIVAQGLTLYKNTGTAVKVIAGYEPDYMFSFLKINKGKIYVKKLAYAETDGRCCPSIKTTHALTIAGSKVY</sequence>
<gene>
    <name evidence="3" type="ORF">OQZ29_17905</name>
</gene>
<dbReference type="EMBL" id="JAPJUH010000005">
    <property type="protein sequence ID" value="MCX3266637.1"/>
    <property type="molecule type" value="Genomic_DNA"/>
</dbReference>
<keyword evidence="2" id="KW-0732">Signal</keyword>
<evidence type="ECO:0000256" key="1">
    <source>
        <dbReference type="SAM" id="Coils"/>
    </source>
</evidence>
<evidence type="ECO:0000256" key="2">
    <source>
        <dbReference type="SAM" id="SignalP"/>
    </source>
</evidence>
<evidence type="ECO:0008006" key="5">
    <source>
        <dbReference type="Google" id="ProtNLM"/>
    </source>
</evidence>
<organism evidence="3 4">
    <name type="scientific">Pedobacter agri</name>
    <dbReference type="NCBI Taxonomy" id="454586"/>
    <lineage>
        <taxon>Bacteria</taxon>
        <taxon>Pseudomonadati</taxon>
        <taxon>Bacteroidota</taxon>
        <taxon>Sphingobacteriia</taxon>
        <taxon>Sphingobacteriales</taxon>
        <taxon>Sphingobacteriaceae</taxon>
        <taxon>Pedobacter</taxon>
    </lineage>
</organism>
<feature type="signal peptide" evidence="2">
    <location>
        <begin position="1"/>
        <end position="22"/>
    </location>
</feature>
<reference evidence="3" key="1">
    <citation type="submission" date="2022-11" db="EMBL/GenBank/DDBJ databases">
        <authorList>
            <person name="Graham C."/>
            <person name="Newman J.D."/>
        </authorList>
    </citation>
    <scope>NUCLEOTIDE SEQUENCE</scope>
    <source>
        <strain evidence="3">DSM 19486</strain>
    </source>
</reference>
<comment type="caution">
    <text evidence="3">The sequence shown here is derived from an EMBL/GenBank/DDBJ whole genome shotgun (WGS) entry which is preliminary data.</text>
</comment>
<dbReference type="RefSeq" id="WP_010600097.1">
    <property type="nucleotide sequence ID" value="NZ_JAPJUH010000005.1"/>
</dbReference>
<name>A0A9X3IA79_9SPHI</name>
<dbReference type="PROSITE" id="PS51257">
    <property type="entry name" value="PROKAR_LIPOPROTEIN"/>
    <property type="match status" value="1"/>
</dbReference>
<evidence type="ECO:0000313" key="4">
    <source>
        <dbReference type="Proteomes" id="UP001142592"/>
    </source>
</evidence>
<dbReference type="Proteomes" id="UP001142592">
    <property type="component" value="Unassembled WGS sequence"/>
</dbReference>
<feature type="chain" id="PRO_5040829342" description="Lipoprotein" evidence="2">
    <location>
        <begin position="23"/>
        <end position="186"/>
    </location>
</feature>
<proteinExistence type="predicted"/>
<feature type="coiled-coil region" evidence="1">
    <location>
        <begin position="23"/>
        <end position="52"/>
    </location>
</feature>
<keyword evidence="1" id="KW-0175">Coiled coil</keyword>
<accession>A0A9X3IA79</accession>
<keyword evidence="4" id="KW-1185">Reference proteome</keyword>
<dbReference type="AlphaFoldDB" id="A0A9X3IA79"/>
<protein>
    <recommendedName>
        <fullName evidence="5">Lipoprotein</fullName>
    </recommendedName>
</protein>